<evidence type="ECO:0000256" key="2">
    <source>
        <dbReference type="ARBA" id="ARBA00004496"/>
    </source>
</evidence>
<evidence type="ECO:0000313" key="6">
    <source>
        <dbReference type="EMBL" id="KAG4421139.1"/>
    </source>
</evidence>
<dbReference type="InterPro" id="IPR051335">
    <property type="entry name" value="Alanyl-tRNA_Editing_Enzymes"/>
</dbReference>
<dbReference type="GO" id="GO:0005524">
    <property type="term" value="F:ATP binding"/>
    <property type="evidence" value="ECO:0007669"/>
    <property type="project" value="InterPro"/>
</dbReference>
<dbReference type="GO" id="GO:0004813">
    <property type="term" value="F:alanine-tRNA ligase activity"/>
    <property type="evidence" value="ECO:0007669"/>
    <property type="project" value="InterPro"/>
</dbReference>
<feature type="compositionally biased region" description="Low complexity" evidence="4">
    <location>
        <begin position="65"/>
        <end position="90"/>
    </location>
</feature>
<evidence type="ECO:0000256" key="1">
    <source>
        <dbReference type="ARBA" id="ARBA00001947"/>
    </source>
</evidence>
<dbReference type="AlphaFoldDB" id="A0A8H7WBH6"/>
<dbReference type="OrthoDB" id="288942at2759"/>
<dbReference type="PANTHER" id="PTHR43462:SF2">
    <property type="entry name" value="THREONYL AND ALANYL TRNA SYNTHETASE SECOND ADDITIONAL DOMAIN-CONTAINING PROTEIN"/>
    <property type="match status" value="1"/>
</dbReference>
<evidence type="ECO:0000259" key="5">
    <source>
        <dbReference type="PROSITE" id="PS50860"/>
    </source>
</evidence>
<comment type="cofactor">
    <cofactor evidence="1">
        <name>Zn(2+)</name>
        <dbReference type="ChEBI" id="CHEBI:29105"/>
    </cofactor>
</comment>
<evidence type="ECO:0000256" key="4">
    <source>
        <dbReference type="SAM" id="MobiDB-lite"/>
    </source>
</evidence>
<dbReference type="GO" id="GO:0006419">
    <property type="term" value="P:alanyl-tRNA aminoacylation"/>
    <property type="evidence" value="ECO:0007669"/>
    <property type="project" value="InterPro"/>
</dbReference>
<dbReference type="SUPFAM" id="SSF50447">
    <property type="entry name" value="Translation proteins"/>
    <property type="match status" value="1"/>
</dbReference>
<sequence length="282" mass="30383">MASRTKLIYQHHQELRQHLSKVLSISPVAALPPSDQSLLKNASEEDYALITDETIFYVQGGGQPSDTGTISTSSSSTSSSTESEAPSKSTFEVTAVRHPAAGGAILHFGRFNPTSQPSLKVGDEIQQSIDGAKRDHYSRLHTAGHILGLAINALMHDGTLPSTLVESKASHYPDSAAVEFVGLIDSKHLAAIQKKTDEFVASARKVSIHWWSMEKLRKDCLGVGDEFELPEGETEGRVVEMDGLGAYPCGGTHVATCDQVGKVEVRKIARSKGVSRVSYRVA</sequence>
<proteinExistence type="inferred from homology"/>
<dbReference type="InterPro" id="IPR018165">
    <property type="entry name" value="Ala-tRNA-synth_IIc_core"/>
</dbReference>
<dbReference type="GO" id="GO:0005737">
    <property type="term" value="C:cytoplasm"/>
    <property type="evidence" value="ECO:0007669"/>
    <property type="project" value="UniProtKB-SubCell"/>
</dbReference>
<dbReference type="Proteomes" id="UP000664132">
    <property type="component" value="Unassembled WGS sequence"/>
</dbReference>
<dbReference type="SMART" id="SM00863">
    <property type="entry name" value="tRNA_SAD"/>
    <property type="match status" value="1"/>
</dbReference>
<organism evidence="6 7">
    <name type="scientific">Cadophora malorum</name>
    <dbReference type="NCBI Taxonomy" id="108018"/>
    <lineage>
        <taxon>Eukaryota</taxon>
        <taxon>Fungi</taxon>
        <taxon>Dikarya</taxon>
        <taxon>Ascomycota</taxon>
        <taxon>Pezizomycotina</taxon>
        <taxon>Leotiomycetes</taxon>
        <taxon>Helotiales</taxon>
        <taxon>Ploettnerulaceae</taxon>
        <taxon>Cadophora</taxon>
    </lineage>
</organism>
<dbReference type="InterPro" id="IPR009000">
    <property type="entry name" value="Transl_B-barrel_sf"/>
</dbReference>
<feature type="domain" description="Alanyl-transfer RNA synthetases family profile" evidence="5">
    <location>
        <begin position="1"/>
        <end position="265"/>
    </location>
</feature>
<dbReference type="Gene3D" id="2.40.30.130">
    <property type="match status" value="1"/>
</dbReference>
<keyword evidence="7" id="KW-1185">Reference proteome</keyword>
<dbReference type="Pfam" id="PF01411">
    <property type="entry name" value="tRNA-synt_2c"/>
    <property type="match status" value="1"/>
</dbReference>
<protein>
    <recommendedName>
        <fullName evidence="5">Alanyl-transfer RNA synthetases family profile domain-containing protein</fullName>
    </recommendedName>
</protein>
<name>A0A8H7WBH6_9HELO</name>
<dbReference type="PANTHER" id="PTHR43462">
    <property type="entry name" value="ALANYL-TRNA EDITING PROTEIN"/>
    <property type="match status" value="1"/>
</dbReference>
<dbReference type="EMBL" id="JAFJYH010000071">
    <property type="protein sequence ID" value="KAG4421139.1"/>
    <property type="molecule type" value="Genomic_DNA"/>
</dbReference>
<feature type="region of interest" description="Disordered" evidence="4">
    <location>
        <begin position="61"/>
        <end position="90"/>
    </location>
</feature>
<evidence type="ECO:0000256" key="3">
    <source>
        <dbReference type="ARBA" id="ARBA00008429"/>
    </source>
</evidence>
<dbReference type="InterPro" id="IPR018163">
    <property type="entry name" value="Thr/Ala-tRNA-synth_IIc_edit"/>
</dbReference>
<dbReference type="GO" id="GO:0003676">
    <property type="term" value="F:nucleic acid binding"/>
    <property type="evidence" value="ECO:0007669"/>
    <property type="project" value="InterPro"/>
</dbReference>
<comment type="subcellular location">
    <subcellularLocation>
        <location evidence="2">Cytoplasm</location>
    </subcellularLocation>
</comment>
<evidence type="ECO:0000313" key="7">
    <source>
        <dbReference type="Proteomes" id="UP000664132"/>
    </source>
</evidence>
<comment type="similarity">
    <text evidence="3">Belongs to the class-II aminoacyl-tRNA synthetase family. Alax-L subfamily.</text>
</comment>
<gene>
    <name evidence="6" type="ORF">IFR04_005782</name>
</gene>
<dbReference type="InterPro" id="IPR012947">
    <property type="entry name" value="tRNA_SAD"/>
</dbReference>
<dbReference type="InterPro" id="IPR018164">
    <property type="entry name" value="Ala-tRNA-synth_IIc_N"/>
</dbReference>
<comment type="caution">
    <text evidence="6">The sequence shown here is derived from an EMBL/GenBank/DDBJ whole genome shotgun (WGS) entry which is preliminary data.</text>
</comment>
<dbReference type="PROSITE" id="PS50860">
    <property type="entry name" value="AA_TRNA_LIGASE_II_ALA"/>
    <property type="match status" value="1"/>
</dbReference>
<dbReference type="SUPFAM" id="SSF55186">
    <property type="entry name" value="ThrRS/AlaRS common domain"/>
    <property type="match status" value="1"/>
</dbReference>
<accession>A0A8H7WBH6</accession>
<dbReference type="Gene3D" id="3.30.980.10">
    <property type="entry name" value="Threonyl-trna Synthetase, Chain A, domain 2"/>
    <property type="match status" value="1"/>
</dbReference>
<reference evidence="6" key="1">
    <citation type="submission" date="2021-02" db="EMBL/GenBank/DDBJ databases">
        <title>Genome sequence Cadophora malorum strain M34.</title>
        <authorList>
            <person name="Stefanovic E."/>
            <person name="Vu D."/>
            <person name="Scully C."/>
            <person name="Dijksterhuis J."/>
            <person name="Roader J."/>
            <person name="Houbraken J."/>
        </authorList>
    </citation>
    <scope>NUCLEOTIDE SEQUENCE</scope>
    <source>
        <strain evidence="6">M34</strain>
    </source>
</reference>